<dbReference type="Proteomes" id="UP000663090">
    <property type="component" value="Chromosome"/>
</dbReference>
<proteinExistence type="predicted"/>
<dbReference type="EMBL" id="CP071091">
    <property type="protein sequence ID" value="QSQ11722.1"/>
    <property type="molecule type" value="Genomic_DNA"/>
</dbReference>
<protein>
    <submittedName>
        <fullName evidence="1">Uncharacterized protein</fullName>
    </submittedName>
</protein>
<sequence length="256" mass="28171">MVTNYVLPFPFEAPSRNPWEQSNEVRLSLETVAPLSAADMEVLEGCVLPFWFLASSGALFGGTGQKHTPIPEAPAFSGKDRSFQFTFQGWNLDERASQCLLCLLLAAHEDLPLKQARLSIVGKAPPKPITIDPLLDAPYPQAPSHPPFAWTIEDSESETRELHIRFVERLSDEQRERIEGELDSVGIALAVGAYGVTPVPPRECGCLPSEEVSFSGDELDWLMEDCRFHPAALEGLIGVCASLHHHVATIREVTIS</sequence>
<evidence type="ECO:0000313" key="2">
    <source>
        <dbReference type="Proteomes" id="UP000663090"/>
    </source>
</evidence>
<dbReference type="RefSeq" id="WP_206713463.1">
    <property type="nucleotide sequence ID" value="NZ_CP071091.1"/>
</dbReference>
<gene>
    <name evidence="1" type="ORF">JY572_25410</name>
</gene>
<name>A0ABX7N1Y4_9BACT</name>
<accession>A0ABX7N1Y4</accession>
<reference evidence="1 2" key="1">
    <citation type="submission" date="2021-02" db="EMBL/GenBank/DDBJ databases">
        <title>De Novo genome assembly of isolated myxobacteria.</title>
        <authorList>
            <person name="Stevens D.C."/>
        </authorList>
    </citation>
    <scope>NUCLEOTIDE SEQUENCE [LARGE SCALE GENOMIC DNA]</scope>
    <source>
        <strain evidence="1 2">SCHIC003</strain>
    </source>
</reference>
<organism evidence="1 2">
    <name type="scientific">Myxococcus landrumensis</name>
    <dbReference type="NCBI Taxonomy" id="2813577"/>
    <lineage>
        <taxon>Bacteria</taxon>
        <taxon>Pseudomonadati</taxon>
        <taxon>Myxococcota</taxon>
        <taxon>Myxococcia</taxon>
        <taxon>Myxococcales</taxon>
        <taxon>Cystobacterineae</taxon>
        <taxon>Myxococcaceae</taxon>
        <taxon>Myxococcus</taxon>
    </lineage>
</organism>
<keyword evidence="2" id="KW-1185">Reference proteome</keyword>
<evidence type="ECO:0000313" key="1">
    <source>
        <dbReference type="EMBL" id="QSQ11722.1"/>
    </source>
</evidence>